<protein>
    <submittedName>
        <fullName evidence="3">FecR domain-containing protein</fullName>
    </submittedName>
</protein>
<feature type="compositionally biased region" description="Low complexity" evidence="1">
    <location>
        <begin position="621"/>
        <end position="631"/>
    </location>
</feature>
<dbReference type="Pfam" id="PF04773">
    <property type="entry name" value="FecR"/>
    <property type="match status" value="1"/>
</dbReference>
<feature type="domain" description="FecR protein" evidence="2">
    <location>
        <begin position="45"/>
        <end position="128"/>
    </location>
</feature>
<name>A0A935TD10_9PROT</name>
<dbReference type="InterPro" id="IPR006860">
    <property type="entry name" value="FecR"/>
</dbReference>
<dbReference type="AlphaFoldDB" id="A0A935TD10"/>
<gene>
    <name evidence="3" type="ORF">IPK02_18740</name>
</gene>
<feature type="region of interest" description="Disordered" evidence="1">
    <location>
        <begin position="527"/>
        <end position="769"/>
    </location>
</feature>
<accession>A0A935TD10</accession>
<feature type="region of interest" description="Disordered" evidence="1">
    <location>
        <begin position="391"/>
        <end position="503"/>
    </location>
</feature>
<sequence>MSPAAADPAGRVGRIAWLVGSAYLHQAESGESSVAMLNWPLTSGDVLSTGSGGRVEVQIGSTLLQLASATVLEFVQVDDQRVALRLLDGSVIARLVAPEAAREFELATREGRFEVREPGRYRFDVDRSGVIAGAYRGGMRFRAADIAVFIGAGQSARIWNDGRTRHEILAPVNDEFATWSAGRDRQSGSAGQLRYVSAEMTGAADLDAYGDWQETPAYGAVWFPRGVAADWAPYRAGRWAWVEPWGWTWVGDEVWGFAPFHYGRWAYLGGAWGWVPGIRAARPVYAPALVAWVGGSRVGASTQIGARPAVGWFPLAPREVYIPSYPSSARHLREVNSAQVTNHSYLSEVSSNPEAVAARTRYANQRLPQALTAVPEEAMRQRGSVREAAIRPAEHGPWSSQPAQVRAPLEGGGHGEDRRRAGRPLPQEERPQRPAGGLPPEGQADRRSDARQASPPASAAPPALAVPPLPPGAAMRPPSMSAPPPGNLRGSSPPPAPALPSQLPAAIPAPVRAPASVSIAAPLPAAAAISPSPRPLPPPVSSVPAATRDALPQPPLVPPRPDSAPGGARQPDARTPPTMPGSPTVPVASPLLPADRRDAAGRPPPAAFDERDRRATPAAPPAGSAPATSTPMTERRPQAAPAPWSPSRPEVPAARPPALAQPPSPAMPQRFDHPPVEAARPARSEPRQVERVPPREESPRPPGRPAMPPMPPPAMLPERGAAPPTHVDSPTQRERPGGGQRPPGAGRPDERRGDAQEGLRKPVHGQGVP</sequence>
<feature type="compositionally biased region" description="Low complexity" evidence="1">
    <location>
        <begin position="453"/>
        <end position="463"/>
    </location>
</feature>
<feature type="compositionally biased region" description="Pro residues" evidence="1">
    <location>
        <begin position="552"/>
        <end position="562"/>
    </location>
</feature>
<evidence type="ECO:0000259" key="2">
    <source>
        <dbReference type="Pfam" id="PF04773"/>
    </source>
</evidence>
<feature type="compositionally biased region" description="Basic and acidic residues" evidence="1">
    <location>
        <begin position="747"/>
        <end position="760"/>
    </location>
</feature>
<feature type="compositionally biased region" description="Pro residues" evidence="1">
    <location>
        <begin position="480"/>
        <end position="498"/>
    </location>
</feature>
<proteinExistence type="predicted"/>
<reference evidence="3 4" key="1">
    <citation type="submission" date="2020-10" db="EMBL/GenBank/DDBJ databases">
        <title>Connecting structure to function with the recovery of over 1000 high-quality activated sludge metagenome-assembled genomes encoding full-length rRNA genes using long-read sequencing.</title>
        <authorList>
            <person name="Singleton C.M."/>
            <person name="Petriglieri F."/>
            <person name="Kristensen J.M."/>
            <person name="Kirkegaard R.H."/>
            <person name="Michaelsen T.Y."/>
            <person name="Andersen M.H."/>
            <person name="Karst S.M."/>
            <person name="Dueholm M.S."/>
            <person name="Nielsen P.H."/>
            <person name="Albertsen M."/>
        </authorList>
    </citation>
    <scope>NUCLEOTIDE SEQUENCE [LARGE SCALE GENOMIC DNA]</scope>
    <source>
        <strain evidence="3">Fred_18-Q3-R57-64_BAT3C.720</strain>
    </source>
</reference>
<feature type="compositionally biased region" description="Pro residues" evidence="1">
    <location>
        <begin position="700"/>
        <end position="715"/>
    </location>
</feature>
<dbReference type="EMBL" id="JADJOT010000011">
    <property type="protein sequence ID" value="MBK7955804.1"/>
    <property type="molecule type" value="Genomic_DNA"/>
</dbReference>
<dbReference type="InterPro" id="IPR046535">
    <property type="entry name" value="DUF6600"/>
</dbReference>
<evidence type="ECO:0000313" key="4">
    <source>
        <dbReference type="Proteomes" id="UP000706151"/>
    </source>
</evidence>
<dbReference type="Pfam" id="PF20245">
    <property type="entry name" value="DUF6600"/>
    <property type="match status" value="1"/>
</dbReference>
<dbReference type="Proteomes" id="UP000706151">
    <property type="component" value="Unassembled WGS sequence"/>
</dbReference>
<feature type="compositionally biased region" description="Pro residues" evidence="1">
    <location>
        <begin position="532"/>
        <end position="541"/>
    </location>
</feature>
<evidence type="ECO:0000313" key="3">
    <source>
        <dbReference type="EMBL" id="MBK7955804.1"/>
    </source>
</evidence>
<evidence type="ECO:0000256" key="1">
    <source>
        <dbReference type="SAM" id="MobiDB-lite"/>
    </source>
</evidence>
<organism evidence="3 4">
    <name type="scientific">Candidatus Accumulibacter affinis</name>
    <dbReference type="NCBI Taxonomy" id="2954384"/>
    <lineage>
        <taxon>Bacteria</taxon>
        <taxon>Pseudomonadati</taxon>
        <taxon>Pseudomonadota</taxon>
        <taxon>Betaproteobacteria</taxon>
        <taxon>Candidatus Accumulibacter</taxon>
    </lineage>
</organism>
<comment type="caution">
    <text evidence="3">The sequence shown here is derived from an EMBL/GenBank/DDBJ whole genome shotgun (WGS) entry which is preliminary data.</text>
</comment>
<feature type="compositionally biased region" description="Basic and acidic residues" evidence="1">
    <location>
        <begin position="670"/>
        <end position="699"/>
    </location>
</feature>